<evidence type="ECO:0000313" key="2">
    <source>
        <dbReference type="Proteomes" id="UP000013909"/>
    </source>
</evidence>
<evidence type="ECO:0000313" key="1">
    <source>
        <dbReference type="EMBL" id="EON75405.1"/>
    </source>
</evidence>
<gene>
    <name evidence="1" type="ORF">ADIS_4109</name>
</gene>
<comment type="caution">
    <text evidence="1">The sequence shown here is derived from an EMBL/GenBank/DDBJ whole genome shotgun (WGS) entry which is preliminary data.</text>
</comment>
<dbReference type="EMBL" id="AQHR01000107">
    <property type="protein sequence ID" value="EON75405.1"/>
    <property type="molecule type" value="Genomic_DNA"/>
</dbReference>
<dbReference type="Proteomes" id="UP000013909">
    <property type="component" value="Unassembled WGS sequence"/>
</dbReference>
<name>R7ZMS8_9BACT</name>
<sequence length="55" mass="6421">MGVQRQPLRLEKKAFRIKIDSEVTFFYVRSVERLTSRLRIENSANTEKSNGPINP</sequence>
<accession>R7ZMS8</accession>
<keyword evidence="2" id="KW-1185">Reference proteome</keyword>
<dbReference type="AlphaFoldDB" id="R7ZMS8"/>
<reference evidence="1 2" key="1">
    <citation type="submission" date="2013-02" db="EMBL/GenBank/DDBJ databases">
        <title>A novel strain isolated from Lonar lake, Maharashtra, India.</title>
        <authorList>
            <person name="Singh A."/>
        </authorList>
    </citation>
    <scope>NUCLEOTIDE SEQUENCE [LARGE SCALE GENOMIC DNA]</scope>
    <source>
        <strain evidence="1 2">AK24</strain>
    </source>
</reference>
<proteinExistence type="predicted"/>
<protein>
    <submittedName>
        <fullName evidence="1">Uncharacterized protein</fullName>
    </submittedName>
</protein>
<organism evidence="1 2">
    <name type="scientific">Lunatimonas lonarensis</name>
    <dbReference type="NCBI Taxonomy" id="1232681"/>
    <lineage>
        <taxon>Bacteria</taxon>
        <taxon>Pseudomonadati</taxon>
        <taxon>Bacteroidota</taxon>
        <taxon>Cytophagia</taxon>
        <taxon>Cytophagales</taxon>
        <taxon>Cyclobacteriaceae</taxon>
    </lineage>
</organism>